<gene>
    <name evidence="2" type="ORF">SG0102_01130</name>
</gene>
<dbReference type="AlphaFoldDB" id="A0A3G9JQ44"/>
<dbReference type="InParanoid" id="A0A3G9JQ44"/>
<organism evidence="2 3">
    <name type="scientific">Intestinibaculum porci</name>
    <dbReference type="NCBI Taxonomy" id="2487118"/>
    <lineage>
        <taxon>Bacteria</taxon>
        <taxon>Bacillati</taxon>
        <taxon>Bacillota</taxon>
        <taxon>Erysipelotrichia</taxon>
        <taxon>Erysipelotrichales</taxon>
        <taxon>Erysipelotrichaceae</taxon>
        <taxon>Intestinibaculum</taxon>
    </lineage>
</organism>
<name>A0A3G9JQ44_9FIRM</name>
<dbReference type="KEGG" id="ebm:SG0102_01130"/>
<evidence type="ECO:0000313" key="2">
    <source>
        <dbReference type="EMBL" id="BBH25179.1"/>
    </source>
</evidence>
<dbReference type="NCBIfam" id="NF033547">
    <property type="entry name" value="transpos_IS1595"/>
    <property type="match status" value="1"/>
</dbReference>
<feature type="domain" description="ISXO2-like transposase" evidence="1">
    <location>
        <begin position="68"/>
        <end position="190"/>
    </location>
</feature>
<keyword evidence="3" id="KW-1185">Reference proteome</keyword>
<evidence type="ECO:0000259" key="1">
    <source>
        <dbReference type="Pfam" id="PF12762"/>
    </source>
</evidence>
<accession>A0A3G9JQ44</accession>
<dbReference type="InterPro" id="IPR024445">
    <property type="entry name" value="Tnp_ISXO2-like"/>
</dbReference>
<dbReference type="Proteomes" id="UP000268059">
    <property type="component" value="Chromosome"/>
</dbReference>
<dbReference type="EMBL" id="AP019309">
    <property type="protein sequence ID" value="BBH25179.1"/>
    <property type="molecule type" value="Genomic_DNA"/>
</dbReference>
<proteinExistence type="predicted"/>
<dbReference type="Pfam" id="PF12762">
    <property type="entry name" value="DDE_Tnp_IS1595"/>
    <property type="match status" value="1"/>
</dbReference>
<sequence length="191" mass="22253">MYLFFTNTKGMTAFELSDELDINYKTACLFANKCRYLMTLSNARYTLNSLFYEGDVFSIGTRSAGHPGKSSEQQDVQIVLSTKAENQYPEFIKILPIKSETKELCSSNFRKMAYLSKEAVLNSDGTSIFNQFQKEIKIKNDKVIYTEENHRLKYIHIIIGNVKNNIDGIYHGVDKFVLPLYLWEQEWRFNH</sequence>
<protein>
    <recommendedName>
        <fullName evidence="1">ISXO2-like transposase domain-containing protein</fullName>
    </recommendedName>
</protein>
<reference evidence="2 3" key="1">
    <citation type="submission" date="2018-11" db="EMBL/GenBank/DDBJ databases">
        <title>Novel Erysipelotrichaceae bacterium isolated from small intestine of a swine.</title>
        <authorList>
            <person name="Kim J.S."/>
            <person name="Choe H."/>
            <person name="Lee Y.R."/>
            <person name="Kim K.M."/>
            <person name="Park D.S."/>
        </authorList>
    </citation>
    <scope>NUCLEOTIDE SEQUENCE [LARGE SCALE GENOMIC DNA]</scope>
    <source>
        <strain evidence="2 3">SG0102</strain>
    </source>
</reference>
<evidence type="ECO:0000313" key="3">
    <source>
        <dbReference type="Proteomes" id="UP000268059"/>
    </source>
</evidence>